<keyword evidence="2" id="KW-1133">Transmembrane helix</keyword>
<dbReference type="AlphaFoldDB" id="A0A917KS90"/>
<keyword evidence="2" id="KW-0472">Membrane</keyword>
<evidence type="ECO:0000313" key="3">
    <source>
        <dbReference type="EMBL" id="GGJ25274.1"/>
    </source>
</evidence>
<evidence type="ECO:0000313" key="4">
    <source>
        <dbReference type="Proteomes" id="UP000625682"/>
    </source>
</evidence>
<feature type="transmembrane region" description="Helical" evidence="2">
    <location>
        <begin position="12"/>
        <end position="31"/>
    </location>
</feature>
<dbReference type="EMBL" id="BMMU01000005">
    <property type="protein sequence ID" value="GGJ25274.1"/>
    <property type="molecule type" value="Genomic_DNA"/>
</dbReference>
<reference evidence="3" key="2">
    <citation type="submission" date="2020-09" db="EMBL/GenBank/DDBJ databases">
        <authorList>
            <person name="Sun Q."/>
            <person name="Zhou Y."/>
        </authorList>
    </citation>
    <scope>NUCLEOTIDE SEQUENCE</scope>
    <source>
        <strain evidence="3">CGMCC 4.7272</strain>
    </source>
</reference>
<organism evidence="3 4">
    <name type="scientific">Streptomyces lacrimifluminis</name>
    <dbReference type="NCBI Taxonomy" id="1500077"/>
    <lineage>
        <taxon>Bacteria</taxon>
        <taxon>Bacillati</taxon>
        <taxon>Actinomycetota</taxon>
        <taxon>Actinomycetes</taxon>
        <taxon>Kitasatosporales</taxon>
        <taxon>Streptomycetaceae</taxon>
        <taxon>Streptomyces</taxon>
    </lineage>
</organism>
<proteinExistence type="predicted"/>
<reference evidence="3" key="1">
    <citation type="journal article" date="2014" name="Int. J. Syst. Evol. Microbiol.">
        <title>Complete genome sequence of Corynebacterium casei LMG S-19264T (=DSM 44701T), isolated from a smear-ripened cheese.</title>
        <authorList>
            <consortium name="US DOE Joint Genome Institute (JGI-PGF)"/>
            <person name="Walter F."/>
            <person name="Albersmeier A."/>
            <person name="Kalinowski J."/>
            <person name="Ruckert C."/>
        </authorList>
    </citation>
    <scope>NUCLEOTIDE SEQUENCE</scope>
    <source>
        <strain evidence="3">CGMCC 4.7272</strain>
    </source>
</reference>
<protein>
    <recommendedName>
        <fullName evidence="5">DUF732 domain-containing protein</fullName>
    </recommendedName>
</protein>
<dbReference type="Proteomes" id="UP000625682">
    <property type="component" value="Unassembled WGS sequence"/>
</dbReference>
<gene>
    <name evidence="3" type="ORF">GCM10012282_22340</name>
</gene>
<evidence type="ECO:0008006" key="5">
    <source>
        <dbReference type="Google" id="ProtNLM"/>
    </source>
</evidence>
<keyword evidence="2" id="KW-0812">Transmembrane</keyword>
<sequence length="149" mass="15254">MRILGGDTVKRKVWVITGVAVLAFGGVLSLFEDEPDKASAESAKPTTTAAQDAKPSTSAPEPSSAIPSPDAAQTAALIRALNAIDPGLAAKEDRAVDRSRNVCLDVKGGKDAGTVQSNAKARFEGGTVPSLTDDQAADIVTAVKSSFCN</sequence>
<evidence type="ECO:0000256" key="1">
    <source>
        <dbReference type="SAM" id="MobiDB-lite"/>
    </source>
</evidence>
<comment type="caution">
    <text evidence="3">The sequence shown here is derived from an EMBL/GenBank/DDBJ whole genome shotgun (WGS) entry which is preliminary data.</text>
</comment>
<keyword evidence="4" id="KW-1185">Reference proteome</keyword>
<feature type="compositionally biased region" description="Low complexity" evidence="1">
    <location>
        <begin position="53"/>
        <end position="71"/>
    </location>
</feature>
<feature type="region of interest" description="Disordered" evidence="1">
    <location>
        <begin position="37"/>
        <end position="71"/>
    </location>
</feature>
<accession>A0A917KS90</accession>
<evidence type="ECO:0000256" key="2">
    <source>
        <dbReference type="SAM" id="Phobius"/>
    </source>
</evidence>
<name>A0A917KS90_9ACTN</name>